<dbReference type="Pfam" id="PF04545">
    <property type="entry name" value="Sigma70_r4"/>
    <property type="match status" value="1"/>
</dbReference>
<dbReference type="PANTHER" id="PTHR30385:SF4">
    <property type="entry name" value="RNA POLYMERASE SIGMA-E FACTOR"/>
    <property type="match status" value="1"/>
</dbReference>
<evidence type="ECO:0000259" key="7">
    <source>
        <dbReference type="Pfam" id="PF04545"/>
    </source>
</evidence>
<feature type="domain" description="RNA polymerase sigma-70 region 3" evidence="5">
    <location>
        <begin position="115"/>
        <end position="156"/>
    </location>
</feature>
<dbReference type="InterPro" id="IPR007630">
    <property type="entry name" value="RNA_pol_sigma70_r4"/>
</dbReference>
<dbReference type="InterPro" id="IPR013324">
    <property type="entry name" value="RNA_pol_sigma_r3/r4-like"/>
</dbReference>
<dbReference type="PANTHER" id="PTHR30385">
    <property type="entry name" value="SIGMA FACTOR F FLAGELLAR"/>
    <property type="match status" value="1"/>
</dbReference>
<dbReference type="PRINTS" id="PR00046">
    <property type="entry name" value="SIGMA70FCT"/>
</dbReference>
<feature type="domain" description="RNA polymerase sigma-70 region 2" evidence="6">
    <location>
        <begin position="32"/>
        <end position="101"/>
    </location>
</feature>
<evidence type="ECO:0000259" key="6">
    <source>
        <dbReference type="Pfam" id="PF04542"/>
    </source>
</evidence>
<dbReference type="RefSeq" id="WP_260652312.1">
    <property type="nucleotide sequence ID" value="NZ_CP104275.1"/>
</dbReference>
<evidence type="ECO:0000259" key="5">
    <source>
        <dbReference type="Pfam" id="PF04539"/>
    </source>
</evidence>
<dbReference type="Gene3D" id="1.10.10.10">
    <property type="entry name" value="Winged helix-like DNA-binding domain superfamily/Winged helix DNA-binding domain"/>
    <property type="match status" value="2"/>
</dbReference>
<dbReference type="NCBIfam" id="TIGR02937">
    <property type="entry name" value="sigma70-ECF"/>
    <property type="match status" value="1"/>
</dbReference>
<keyword evidence="3" id="KW-0238">DNA-binding</keyword>
<dbReference type="Pfam" id="PF04539">
    <property type="entry name" value="Sigma70_r3"/>
    <property type="match status" value="1"/>
</dbReference>
<dbReference type="Proteomes" id="UP001059859">
    <property type="component" value="Chromosome"/>
</dbReference>
<sequence>MSALSSVPPSLLPFERARQARGDLQQALHNELVLRYREIAETAAVSYAGRGRELADLRQVAYLGLIKAVRRFDPAVGPHFPAFAVPTVHGELKRYLRDSTWMVRPPRQLQDLRTSLARLQPELLQALGREPSLRELAEALGVTAKTVAEALNCQSSLRPESLEALADINGSEECAVADGRLERAENLAMLRRAVRNLSGQDKELLFLRYFHEESQQAIGERLGLTQMQVSRGLARILVRLQHELLDAPAFRGRTAAPAGKGTATA</sequence>
<evidence type="ECO:0000256" key="1">
    <source>
        <dbReference type="ARBA" id="ARBA00023015"/>
    </source>
</evidence>
<dbReference type="InterPro" id="IPR013325">
    <property type="entry name" value="RNA_pol_sigma_r2"/>
</dbReference>
<dbReference type="InterPro" id="IPR000943">
    <property type="entry name" value="RNA_pol_sigma70"/>
</dbReference>
<feature type="domain" description="RNA polymerase sigma-70 region 4" evidence="7">
    <location>
        <begin position="196"/>
        <end position="242"/>
    </location>
</feature>
<keyword evidence="1" id="KW-0805">Transcription regulation</keyword>
<dbReference type="SUPFAM" id="SSF88946">
    <property type="entry name" value="Sigma2 domain of RNA polymerase sigma factors"/>
    <property type="match status" value="1"/>
</dbReference>
<evidence type="ECO:0000256" key="2">
    <source>
        <dbReference type="ARBA" id="ARBA00023082"/>
    </source>
</evidence>
<reference evidence="8" key="1">
    <citation type="submission" date="2022-09" db="EMBL/GenBank/DDBJ databases">
        <title>Novel species in genus Arthrobacter.</title>
        <authorList>
            <person name="Liu Y."/>
        </authorList>
    </citation>
    <scope>NUCLEOTIDE SEQUENCE</scope>
    <source>
        <strain evidence="8">Zg-Y815</strain>
    </source>
</reference>
<gene>
    <name evidence="8" type="ORF">N2K95_15720</name>
</gene>
<organism evidence="8 9">
    <name type="scientific">Arthrobacter zhaoxinii</name>
    <dbReference type="NCBI Taxonomy" id="2964616"/>
    <lineage>
        <taxon>Bacteria</taxon>
        <taxon>Bacillati</taxon>
        <taxon>Actinomycetota</taxon>
        <taxon>Actinomycetes</taxon>
        <taxon>Micrococcales</taxon>
        <taxon>Micrococcaceae</taxon>
        <taxon>Arthrobacter</taxon>
    </lineage>
</organism>
<protein>
    <submittedName>
        <fullName evidence="8">Sigma-70 family RNA polymerase sigma factor</fullName>
    </submittedName>
</protein>
<keyword evidence="4" id="KW-0804">Transcription</keyword>
<dbReference type="InterPro" id="IPR036388">
    <property type="entry name" value="WH-like_DNA-bd_sf"/>
</dbReference>
<dbReference type="InterPro" id="IPR014284">
    <property type="entry name" value="RNA_pol_sigma-70_dom"/>
</dbReference>
<dbReference type="EMBL" id="CP104275">
    <property type="protein sequence ID" value="UWX97051.1"/>
    <property type="molecule type" value="Genomic_DNA"/>
</dbReference>
<dbReference type="SUPFAM" id="SSF88659">
    <property type="entry name" value="Sigma3 and sigma4 domains of RNA polymerase sigma factors"/>
    <property type="match status" value="2"/>
</dbReference>
<dbReference type="InterPro" id="IPR007627">
    <property type="entry name" value="RNA_pol_sigma70_r2"/>
</dbReference>
<evidence type="ECO:0000256" key="4">
    <source>
        <dbReference type="ARBA" id="ARBA00023163"/>
    </source>
</evidence>
<evidence type="ECO:0000313" key="9">
    <source>
        <dbReference type="Proteomes" id="UP001059859"/>
    </source>
</evidence>
<dbReference type="Pfam" id="PF04542">
    <property type="entry name" value="Sigma70_r2"/>
    <property type="match status" value="1"/>
</dbReference>
<dbReference type="Gene3D" id="1.20.120.1810">
    <property type="match status" value="1"/>
</dbReference>
<dbReference type="InterPro" id="IPR007624">
    <property type="entry name" value="RNA_pol_sigma70_r3"/>
</dbReference>
<proteinExistence type="predicted"/>
<keyword evidence="9" id="KW-1185">Reference proteome</keyword>
<keyword evidence="2" id="KW-0731">Sigma factor</keyword>
<accession>A0ABY5YS56</accession>
<name>A0ABY5YS56_9MICC</name>
<evidence type="ECO:0000256" key="3">
    <source>
        <dbReference type="ARBA" id="ARBA00023125"/>
    </source>
</evidence>
<evidence type="ECO:0000313" key="8">
    <source>
        <dbReference type="EMBL" id="UWX97051.1"/>
    </source>
</evidence>